<organism evidence="1 2">
    <name type="scientific">Actinorhabdospora filicis</name>
    <dbReference type="NCBI Taxonomy" id="1785913"/>
    <lineage>
        <taxon>Bacteria</taxon>
        <taxon>Bacillati</taxon>
        <taxon>Actinomycetota</taxon>
        <taxon>Actinomycetes</taxon>
        <taxon>Micromonosporales</taxon>
        <taxon>Micromonosporaceae</taxon>
        <taxon>Actinorhabdospora</taxon>
    </lineage>
</organism>
<evidence type="ECO:0008006" key="3">
    <source>
        <dbReference type="Google" id="ProtNLM"/>
    </source>
</evidence>
<evidence type="ECO:0000313" key="1">
    <source>
        <dbReference type="EMBL" id="GLZ81521.1"/>
    </source>
</evidence>
<gene>
    <name evidence="1" type="ORF">Afil01_63280</name>
</gene>
<dbReference type="Proteomes" id="UP001165079">
    <property type="component" value="Unassembled WGS sequence"/>
</dbReference>
<evidence type="ECO:0000313" key="2">
    <source>
        <dbReference type="Proteomes" id="UP001165079"/>
    </source>
</evidence>
<proteinExistence type="predicted"/>
<keyword evidence="2" id="KW-1185">Reference proteome</keyword>
<comment type="caution">
    <text evidence="1">The sequence shown here is derived from an EMBL/GenBank/DDBJ whole genome shotgun (WGS) entry which is preliminary data.</text>
</comment>
<dbReference type="RefSeq" id="WP_285667006.1">
    <property type="nucleotide sequence ID" value="NZ_BSTX01000006.1"/>
</dbReference>
<dbReference type="AlphaFoldDB" id="A0A9W6SVI5"/>
<protein>
    <recommendedName>
        <fullName evidence="3">Phage tail protein (Tail_P2_I)</fullName>
    </recommendedName>
</protein>
<name>A0A9W6SVI5_9ACTN</name>
<sequence>MSDRLYDLLPAALRRRDLEAGGVLRALLDAFTGQADLVDAELARMGEDWFIETCQEWLVPYLGDLLGVRGLHPVQGVPGTAGRAWVANTLGFRRRKGTLAMLEQLSRDTTGWPAKAVEFFELLSATQNLNHLRLHRPATADLRRGEALELVDGPFDTFAHTVDVRRIGAGGRHNIPNVGLYLWPVSSYWLPKATAFALADPGTYAVDPLGADRPLFMPPRPETDIEHFAAEENVPGLLRRRPLFAELEALRAGAPPGTFFGDRPVFRVHRAEAPGDPLSEVDPVDVQVCDLTVWRRPTVAGRVAVDPVLGRVALPDGDVPDRLAVSHAYGGVADVGAGSYSRRGDLGPVLDRPVTWQLAVSVSEPPVPGEVVADVAAAVAEWNDYQDAHPGTVGLITILDSHRYAADLTASARPRVGAGARLSIVAASWPVIPDASGPPGSTVRPLGRIEPSGLRPCLTGRIEVLGTAAEDEEPGEFCLDGLLVDGDVRVVGAAPANLGALRLRHTGVVPGKGGVQVNSANPRLSVELYRCLSGPVKLPATVTSLEITESVVQQETARAIDAPEAAVSVVACTILGQTVAKELYASDCLFTQKVKIERTQSGCVRFSHVPPASLTPRRHRCQPDLALEAGGAPDAQIIARVTPAFVAEDFGHFGYAQLTPGTAPELSTGADDGTEMGVFGVVHRPQRLANLTGALDEYLPFGLAAAPLPVSPASRSEK</sequence>
<dbReference type="EMBL" id="BSTX01000006">
    <property type="protein sequence ID" value="GLZ81521.1"/>
    <property type="molecule type" value="Genomic_DNA"/>
</dbReference>
<reference evidence="1" key="1">
    <citation type="submission" date="2023-03" db="EMBL/GenBank/DDBJ databases">
        <title>Actinorhabdospora filicis NBRC 111898.</title>
        <authorList>
            <person name="Ichikawa N."/>
            <person name="Sato H."/>
            <person name="Tonouchi N."/>
        </authorList>
    </citation>
    <scope>NUCLEOTIDE SEQUENCE</scope>
    <source>
        <strain evidence="1">NBRC 111898</strain>
    </source>
</reference>
<accession>A0A9W6SVI5</accession>